<gene>
    <name evidence="6" type="primary">nuoN</name>
    <name evidence="9" type="ORF">KDH_41500</name>
</gene>
<dbReference type="RefSeq" id="WP_338253238.1">
    <property type="nucleotide sequence ID" value="NZ_BSRI01000002.1"/>
</dbReference>
<feature type="transmembrane region" description="Helical" evidence="6">
    <location>
        <begin position="338"/>
        <end position="360"/>
    </location>
</feature>
<keyword evidence="6" id="KW-1278">Translocase</keyword>
<dbReference type="PRINTS" id="PR01434">
    <property type="entry name" value="NADHDHGNASE5"/>
</dbReference>
<evidence type="ECO:0000256" key="2">
    <source>
        <dbReference type="ARBA" id="ARBA00022475"/>
    </source>
</evidence>
<reference evidence="9 10" key="1">
    <citation type="submission" date="2023-02" db="EMBL/GenBank/DDBJ databases">
        <title>Dictyobacter halimunensis sp. nov., a new member of the class Ktedonobacteria from forest soil in a geothermal area.</title>
        <authorList>
            <person name="Rachmania M.K."/>
            <person name="Ningsih F."/>
            <person name="Sakai Y."/>
            <person name="Yabe S."/>
            <person name="Yokota A."/>
            <person name="Sjamsuridzal W."/>
        </authorList>
    </citation>
    <scope>NUCLEOTIDE SEQUENCE [LARGE SCALE GENOMIC DNA]</scope>
    <source>
        <strain evidence="9 10">S3.2.2.5</strain>
    </source>
</reference>
<accession>A0ABQ6FWX6</accession>
<dbReference type="Pfam" id="PF00361">
    <property type="entry name" value="Proton_antipo_M"/>
    <property type="match status" value="1"/>
</dbReference>
<dbReference type="HAMAP" id="MF_00445">
    <property type="entry name" value="NDH1_NuoN_1"/>
    <property type="match status" value="1"/>
</dbReference>
<keyword evidence="4 6" id="KW-1133">Transmembrane helix</keyword>
<name>A0ABQ6FWX6_9CHLR</name>
<keyword evidence="10" id="KW-1185">Reference proteome</keyword>
<feature type="transmembrane region" description="Helical" evidence="6">
    <location>
        <begin position="240"/>
        <end position="261"/>
    </location>
</feature>
<feature type="transmembrane region" description="Helical" evidence="6">
    <location>
        <begin position="34"/>
        <end position="56"/>
    </location>
</feature>
<feature type="transmembrane region" description="Helical" evidence="6">
    <location>
        <begin position="6"/>
        <end position="27"/>
    </location>
</feature>
<evidence type="ECO:0000259" key="8">
    <source>
        <dbReference type="Pfam" id="PF00361"/>
    </source>
</evidence>
<evidence type="ECO:0000256" key="5">
    <source>
        <dbReference type="ARBA" id="ARBA00023136"/>
    </source>
</evidence>
<evidence type="ECO:0000256" key="7">
    <source>
        <dbReference type="RuleBase" id="RU000320"/>
    </source>
</evidence>
<evidence type="ECO:0000256" key="3">
    <source>
        <dbReference type="ARBA" id="ARBA00022692"/>
    </source>
</evidence>
<evidence type="ECO:0000313" key="9">
    <source>
        <dbReference type="EMBL" id="GLV57314.1"/>
    </source>
</evidence>
<dbReference type="PANTHER" id="PTHR22773">
    <property type="entry name" value="NADH DEHYDROGENASE"/>
    <property type="match status" value="1"/>
</dbReference>
<keyword evidence="5 6" id="KW-0472">Membrane</keyword>
<evidence type="ECO:0000313" key="10">
    <source>
        <dbReference type="Proteomes" id="UP001344906"/>
    </source>
</evidence>
<comment type="subunit">
    <text evidence="6">NDH-1 is composed of 14 different subunits. Subunits NuoA, H, J, K, L, M, N constitute the membrane sector of the complex.</text>
</comment>
<comment type="function">
    <text evidence="6">NDH-1 shuttles electrons from NADH, via FMN and iron-sulfur (Fe-S) centers, to quinones in the respiratory chain. The immediate electron acceptor for the enzyme in this species is believed to be ubiquinone. Couples the redox reaction to proton translocation (for every two electrons transferred, four hydrogen ions are translocated across the cytoplasmic membrane), and thus conserves the redox energy in a proton gradient.</text>
</comment>
<protein>
    <recommendedName>
        <fullName evidence="6">NADH-quinone oxidoreductase subunit N</fullName>
        <ecNumber evidence="6">7.1.1.-</ecNumber>
    </recommendedName>
    <alternativeName>
        <fullName evidence="6">NADH dehydrogenase I subunit N</fullName>
    </alternativeName>
    <alternativeName>
        <fullName evidence="6">NDH-1 subunit N</fullName>
    </alternativeName>
</protein>
<keyword evidence="6" id="KW-0520">NAD</keyword>
<feature type="transmembrane region" description="Helical" evidence="6">
    <location>
        <begin position="306"/>
        <end position="326"/>
    </location>
</feature>
<keyword evidence="6" id="KW-0830">Ubiquinone</keyword>
<feature type="transmembrane region" description="Helical" evidence="6">
    <location>
        <begin position="161"/>
        <end position="183"/>
    </location>
</feature>
<dbReference type="InterPro" id="IPR001750">
    <property type="entry name" value="ND/Mrp_TM"/>
</dbReference>
<feature type="transmembrane region" description="Helical" evidence="6">
    <location>
        <begin position="76"/>
        <end position="94"/>
    </location>
</feature>
<dbReference type="EC" id="7.1.1.-" evidence="6"/>
<feature type="transmembrane region" description="Helical" evidence="6">
    <location>
        <begin position="273"/>
        <end position="294"/>
    </location>
</feature>
<evidence type="ECO:0000256" key="4">
    <source>
        <dbReference type="ARBA" id="ARBA00022989"/>
    </source>
</evidence>
<sequence length="497" mass="53075">MFRPYDLYLLAPQISLVLLALVVMAVDLFTKKRIVIAATALVGLIVPAAFTIAQVVTFSGPQTAFFKMLVVDQYSLFFEIIFLIIAAVIILASYDYIGKYVQADGEFYSLMLLSVVGMMFMASTGELISIYIALELTSFPLYIMAGLIRSDTKSSEAAVKYVLLGAMSSAILLYGFALLYGLTGTTDLQGLAHTFKSFTNGNLMVIVADVLVIAGFGFKISAVPFHMWAPDIYEGAPTPATAFFSVGSKAAGFAALIRVLIYGGLWQVDLLPLVVTLSIVAVLTMTLGNFVAAVQTNIKRMMAYSSIAQAGYILVGVVGTVGMAHINQAAAATGTAAVLFFILVYVVTNLGAFSGIIALANMTGGEKIDDFRGLWRRAPLLSVGTALCLLSLAGIPPVAGFFSKVFIFTSAWQLGQSWLVIIALLNSIVSVVYYGRIIKVMFFDEPQKEGRLVTSMSLGTSITLASAALLVLTVIVQLVINAANPAAFNLFASLVGR</sequence>
<feature type="transmembrane region" description="Helical" evidence="6">
    <location>
        <begin position="106"/>
        <end position="122"/>
    </location>
</feature>
<keyword evidence="2 6" id="KW-1003">Cell membrane</keyword>
<keyword evidence="3 6" id="KW-0812">Transmembrane</keyword>
<dbReference type="InterPro" id="IPR010096">
    <property type="entry name" value="NADH-Q_OxRdtase_suN/2"/>
</dbReference>
<comment type="subcellular location">
    <subcellularLocation>
        <location evidence="6">Cell membrane</location>
        <topology evidence="6">Multi-pass membrane protein</topology>
    </subcellularLocation>
    <subcellularLocation>
        <location evidence="1">Endomembrane system</location>
        <topology evidence="1">Multi-pass membrane protein</topology>
    </subcellularLocation>
    <subcellularLocation>
        <location evidence="7">Membrane</location>
        <topology evidence="7">Multi-pass membrane protein</topology>
    </subcellularLocation>
</comment>
<feature type="transmembrane region" description="Helical" evidence="6">
    <location>
        <begin position="456"/>
        <end position="480"/>
    </location>
</feature>
<feature type="transmembrane region" description="Helical" evidence="6">
    <location>
        <begin position="128"/>
        <end position="149"/>
    </location>
</feature>
<evidence type="ECO:0000256" key="6">
    <source>
        <dbReference type="HAMAP-Rule" id="MF_00445"/>
    </source>
</evidence>
<keyword evidence="6" id="KW-0874">Quinone</keyword>
<keyword evidence="6" id="KW-0813">Transport</keyword>
<feature type="transmembrane region" description="Helical" evidence="6">
    <location>
        <begin position="203"/>
        <end position="228"/>
    </location>
</feature>
<feature type="transmembrane region" description="Helical" evidence="6">
    <location>
        <begin position="380"/>
        <end position="402"/>
    </location>
</feature>
<comment type="catalytic activity">
    <reaction evidence="6">
        <text>a quinone + NADH + 5 H(+)(in) = a quinol + NAD(+) + 4 H(+)(out)</text>
        <dbReference type="Rhea" id="RHEA:57888"/>
        <dbReference type="ChEBI" id="CHEBI:15378"/>
        <dbReference type="ChEBI" id="CHEBI:24646"/>
        <dbReference type="ChEBI" id="CHEBI:57540"/>
        <dbReference type="ChEBI" id="CHEBI:57945"/>
        <dbReference type="ChEBI" id="CHEBI:132124"/>
    </reaction>
</comment>
<proteinExistence type="inferred from homology"/>
<dbReference type="EMBL" id="BSRI01000002">
    <property type="protein sequence ID" value="GLV57314.1"/>
    <property type="molecule type" value="Genomic_DNA"/>
</dbReference>
<evidence type="ECO:0000256" key="1">
    <source>
        <dbReference type="ARBA" id="ARBA00004127"/>
    </source>
</evidence>
<feature type="transmembrane region" description="Helical" evidence="6">
    <location>
        <begin position="414"/>
        <end position="435"/>
    </location>
</feature>
<organism evidence="9 10">
    <name type="scientific">Dictyobacter halimunensis</name>
    <dbReference type="NCBI Taxonomy" id="3026934"/>
    <lineage>
        <taxon>Bacteria</taxon>
        <taxon>Bacillati</taxon>
        <taxon>Chloroflexota</taxon>
        <taxon>Ktedonobacteria</taxon>
        <taxon>Ktedonobacterales</taxon>
        <taxon>Dictyobacteraceae</taxon>
        <taxon>Dictyobacter</taxon>
    </lineage>
</organism>
<dbReference type="NCBIfam" id="TIGR01770">
    <property type="entry name" value="NDH_I_N"/>
    <property type="match status" value="1"/>
</dbReference>
<comment type="caution">
    <text evidence="9">The sequence shown here is derived from an EMBL/GenBank/DDBJ whole genome shotgun (WGS) entry which is preliminary data.</text>
</comment>
<feature type="domain" description="NADH:quinone oxidoreductase/Mrp antiporter transmembrane" evidence="8">
    <location>
        <begin position="126"/>
        <end position="428"/>
    </location>
</feature>
<dbReference type="Proteomes" id="UP001344906">
    <property type="component" value="Unassembled WGS sequence"/>
</dbReference>
<comment type="similarity">
    <text evidence="6">Belongs to the complex I subunit 2 family.</text>
</comment>